<evidence type="ECO:0000313" key="1">
    <source>
        <dbReference type="EMBL" id="OQE24245.1"/>
    </source>
</evidence>
<keyword evidence="2" id="KW-1185">Reference proteome</keyword>
<reference evidence="2" key="1">
    <citation type="journal article" date="2017" name="Nat. Microbiol.">
        <title>Global analysis of biosynthetic gene clusters reveals vast potential of secondary metabolite production in Penicillium species.</title>
        <authorList>
            <person name="Nielsen J.C."/>
            <person name="Grijseels S."/>
            <person name="Prigent S."/>
            <person name="Ji B."/>
            <person name="Dainat J."/>
            <person name="Nielsen K.F."/>
            <person name="Frisvad J.C."/>
            <person name="Workman M."/>
            <person name="Nielsen J."/>
        </authorList>
    </citation>
    <scope>NUCLEOTIDE SEQUENCE [LARGE SCALE GENOMIC DNA]</scope>
    <source>
        <strain evidence="2">IBT 13039</strain>
    </source>
</reference>
<dbReference type="Proteomes" id="UP000191691">
    <property type="component" value="Unassembled WGS sequence"/>
</dbReference>
<accession>A0A1V6TCX4</accession>
<comment type="caution">
    <text evidence="1">The sequence shown here is derived from an EMBL/GenBank/DDBJ whole genome shotgun (WGS) entry which is preliminary data.</text>
</comment>
<feature type="non-terminal residue" evidence="1">
    <location>
        <position position="1"/>
    </location>
</feature>
<organism evidence="1 2">
    <name type="scientific">Penicillium nalgiovense</name>
    <dbReference type="NCBI Taxonomy" id="60175"/>
    <lineage>
        <taxon>Eukaryota</taxon>
        <taxon>Fungi</taxon>
        <taxon>Dikarya</taxon>
        <taxon>Ascomycota</taxon>
        <taxon>Pezizomycotina</taxon>
        <taxon>Eurotiomycetes</taxon>
        <taxon>Eurotiomycetidae</taxon>
        <taxon>Eurotiales</taxon>
        <taxon>Aspergillaceae</taxon>
        <taxon>Penicillium</taxon>
    </lineage>
</organism>
<dbReference type="EMBL" id="MOOB01001023">
    <property type="protein sequence ID" value="OQE24245.1"/>
    <property type="molecule type" value="Genomic_DNA"/>
</dbReference>
<name>A0A1V6TCX4_PENNA</name>
<evidence type="ECO:0000313" key="2">
    <source>
        <dbReference type="Proteomes" id="UP000191691"/>
    </source>
</evidence>
<sequence>LITAAFSAPEQVPGSELIALTHDSSNKISAAAILGSDDLRDRTGRIIGNFNCDHFVKAGDPKINALPEVSTKPANVD</sequence>
<gene>
    <name evidence="1" type="ORF">PENNAL_c1023G11431</name>
</gene>
<protein>
    <submittedName>
        <fullName evidence="1">Uncharacterized protein</fullName>
    </submittedName>
</protein>
<proteinExistence type="predicted"/>
<dbReference type="AlphaFoldDB" id="A0A1V6TCX4"/>